<dbReference type="GO" id="GO:0006654">
    <property type="term" value="P:phosphatidic acid biosynthetic process"/>
    <property type="evidence" value="ECO:0007669"/>
    <property type="project" value="TreeGrafter"/>
</dbReference>
<evidence type="ECO:0000256" key="2">
    <source>
        <dbReference type="ARBA" id="ARBA00022679"/>
    </source>
</evidence>
<dbReference type="PANTHER" id="PTHR10434">
    <property type="entry name" value="1-ACYL-SN-GLYCEROL-3-PHOSPHATE ACYLTRANSFERASE"/>
    <property type="match status" value="1"/>
</dbReference>
<protein>
    <submittedName>
        <fullName evidence="5">1-acyl-sn-glycerol-3-phosphate acyltransferase</fullName>
    </submittedName>
</protein>
<evidence type="ECO:0000313" key="5">
    <source>
        <dbReference type="EMBL" id="QOV88484.1"/>
    </source>
</evidence>
<keyword evidence="6" id="KW-1185">Reference proteome</keyword>
<dbReference type="RefSeq" id="WP_206291468.1">
    <property type="nucleotide sequence ID" value="NZ_CP063458.1"/>
</dbReference>
<keyword evidence="2" id="KW-0808">Transferase</keyword>
<name>A0A7M2WT92_9BACT</name>
<feature type="domain" description="Phospholipid/glycerol acyltransferase" evidence="4">
    <location>
        <begin position="56"/>
        <end position="169"/>
    </location>
</feature>
<dbReference type="GO" id="GO:0003841">
    <property type="term" value="F:1-acylglycerol-3-phosphate O-acyltransferase activity"/>
    <property type="evidence" value="ECO:0007669"/>
    <property type="project" value="TreeGrafter"/>
</dbReference>
<evidence type="ECO:0000256" key="3">
    <source>
        <dbReference type="ARBA" id="ARBA00023315"/>
    </source>
</evidence>
<dbReference type="Proteomes" id="UP000593765">
    <property type="component" value="Chromosome"/>
</dbReference>
<accession>A0A7M2WT92</accession>
<evidence type="ECO:0000259" key="4">
    <source>
        <dbReference type="SMART" id="SM00563"/>
    </source>
</evidence>
<gene>
    <name evidence="5" type="ORF">IPV69_19865</name>
</gene>
<dbReference type="SMART" id="SM00563">
    <property type="entry name" value="PlsC"/>
    <property type="match status" value="1"/>
</dbReference>
<dbReference type="InterPro" id="IPR002123">
    <property type="entry name" value="Plipid/glycerol_acylTrfase"/>
</dbReference>
<dbReference type="KEGG" id="hbs:IPV69_19865"/>
<dbReference type="SUPFAM" id="SSF69593">
    <property type="entry name" value="Glycerol-3-phosphate (1)-acyltransferase"/>
    <property type="match status" value="1"/>
</dbReference>
<comment type="pathway">
    <text evidence="1">Lipid metabolism.</text>
</comment>
<dbReference type="EMBL" id="CP063458">
    <property type="protein sequence ID" value="QOV88484.1"/>
    <property type="molecule type" value="Genomic_DNA"/>
</dbReference>
<evidence type="ECO:0000256" key="1">
    <source>
        <dbReference type="ARBA" id="ARBA00005189"/>
    </source>
</evidence>
<dbReference type="PANTHER" id="PTHR10434:SF11">
    <property type="entry name" value="1-ACYL-SN-GLYCEROL-3-PHOSPHATE ACYLTRANSFERASE"/>
    <property type="match status" value="1"/>
</dbReference>
<dbReference type="Pfam" id="PF01553">
    <property type="entry name" value="Acyltransferase"/>
    <property type="match status" value="1"/>
</dbReference>
<evidence type="ECO:0000313" key="6">
    <source>
        <dbReference type="Proteomes" id="UP000593765"/>
    </source>
</evidence>
<dbReference type="CDD" id="cd07989">
    <property type="entry name" value="LPLAT_AGPAT-like"/>
    <property type="match status" value="1"/>
</dbReference>
<sequence length="251" mass="28002">MSNPSIPVPPLPPGRVFHVEGKTPFRVAHVLSRIVFTTLFDLKVYGAETFPPSGGVLVVSNHQSHLDPVILGVAIPRSLSYFAKSELFEMHPLFTRLIESLGAFPVRQTGSAAGAIKETIDRLQSGGALNIYPEGSRCTDGEIHPFEKGAALIIRKAKVPVVPVAIHGSFESFPPGTMLPKPHPIRVMFGPPMTHLHELKGEEITKVMQERVTGLYAWLRGQDPIYRERAEWAVQRRLVERAEKRRRKMKH</sequence>
<keyword evidence="3 5" id="KW-0012">Acyltransferase</keyword>
<proteinExistence type="predicted"/>
<reference evidence="5 6" key="1">
    <citation type="submission" date="2020-10" db="EMBL/GenBank/DDBJ databases">
        <title>Wide distribution of Phycisphaera-like planctomycetes from WD2101 soil group in peatlands and genome analysis of the first cultivated representative.</title>
        <authorList>
            <person name="Dedysh S.N."/>
            <person name="Beletsky A.V."/>
            <person name="Ivanova A."/>
            <person name="Kulichevskaya I.S."/>
            <person name="Suzina N.E."/>
            <person name="Philippov D.A."/>
            <person name="Rakitin A.L."/>
            <person name="Mardanov A.V."/>
            <person name="Ravin N.V."/>
        </authorList>
    </citation>
    <scope>NUCLEOTIDE SEQUENCE [LARGE SCALE GENOMIC DNA]</scope>
    <source>
        <strain evidence="5 6">M1803</strain>
    </source>
</reference>
<organism evidence="5 6">
    <name type="scientific">Humisphaera borealis</name>
    <dbReference type="NCBI Taxonomy" id="2807512"/>
    <lineage>
        <taxon>Bacteria</taxon>
        <taxon>Pseudomonadati</taxon>
        <taxon>Planctomycetota</taxon>
        <taxon>Phycisphaerae</taxon>
        <taxon>Tepidisphaerales</taxon>
        <taxon>Tepidisphaeraceae</taxon>
        <taxon>Humisphaera</taxon>
    </lineage>
</organism>
<dbReference type="AlphaFoldDB" id="A0A7M2WT92"/>